<dbReference type="GO" id="GO:0004725">
    <property type="term" value="F:protein tyrosine phosphatase activity"/>
    <property type="evidence" value="ECO:0007669"/>
    <property type="project" value="UniProtKB-EC"/>
</dbReference>
<gene>
    <name evidence="5" type="ORF">SAMN05421640_2623</name>
</gene>
<keyword evidence="3" id="KW-0378">Hydrolase</keyword>
<evidence type="ECO:0000256" key="4">
    <source>
        <dbReference type="ARBA" id="ARBA00051722"/>
    </source>
</evidence>
<dbReference type="PIRSF" id="PIRSF016557">
    <property type="entry name" value="Caps_synth_CpsB"/>
    <property type="match status" value="1"/>
</dbReference>
<evidence type="ECO:0000313" key="6">
    <source>
        <dbReference type="Proteomes" id="UP000198393"/>
    </source>
</evidence>
<dbReference type="InterPro" id="IPR016667">
    <property type="entry name" value="Caps_polysacc_synth_CpsB/CapC"/>
</dbReference>
<evidence type="ECO:0000256" key="3">
    <source>
        <dbReference type="ARBA" id="ARBA00022801"/>
    </source>
</evidence>
<dbReference type="PANTHER" id="PTHR39181">
    <property type="entry name" value="TYROSINE-PROTEIN PHOSPHATASE YWQE"/>
    <property type="match status" value="1"/>
</dbReference>
<evidence type="ECO:0000256" key="2">
    <source>
        <dbReference type="ARBA" id="ARBA00013064"/>
    </source>
</evidence>
<dbReference type="PANTHER" id="PTHR39181:SF1">
    <property type="entry name" value="TYROSINE-PROTEIN PHOSPHATASE YWQE"/>
    <property type="match status" value="1"/>
</dbReference>
<keyword evidence="6" id="KW-1185">Reference proteome</keyword>
<evidence type="ECO:0000256" key="1">
    <source>
        <dbReference type="ARBA" id="ARBA00005750"/>
    </source>
</evidence>
<dbReference type="GO" id="GO:0030145">
    <property type="term" value="F:manganese ion binding"/>
    <property type="evidence" value="ECO:0007669"/>
    <property type="project" value="InterPro"/>
</dbReference>
<dbReference type="RefSeq" id="WP_089357317.1">
    <property type="nucleotide sequence ID" value="NZ_FZPD01000004.1"/>
</dbReference>
<protein>
    <recommendedName>
        <fullName evidence="2">protein-tyrosine-phosphatase</fullName>
        <ecNumber evidence="2">3.1.3.48</ecNumber>
    </recommendedName>
</protein>
<organism evidence="5 6">
    <name type="scientific">Ekhidna lutea</name>
    <dbReference type="NCBI Taxonomy" id="447679"/>
    <lineage>
        <taxon>Bacteria</taxon>
        <taxon>Pseudomonadati</taxon>
        <taxon>Bacteroidota</taxon>
        <taxon>Cytophagia</taxon>
        <taxon>Cytophagales</taxon>
        <taxon>Reichenbachiellaceae</taxon>
        <taxon>Ekhidna</taxon>
    </lineage>
</organism>
<comment type="catalytic activity">
    <reaction evidence="4">
        <text>O-phospho-L-tyrosyl-[protein] + H2O = L-tyrosyl-[protein] + phosphate</text>
        <dbReference type="Rhea" id="RHEA:10684"/>
        <dbReference type="Rhea" id="RHEA-COMP:10136"/>
        <dbReference type="Rhea" id="RHEA-COMP:20101"/>
        <dbReference type="ChEBI" id="CHEBI:15377"/>
        <dbReference type="ChEBI" id="CHEBI:43474"/>
        <dbReference type="ChEBI" id="CHEBI:46858"/>
        <dbReference type="ChEBI" id="CHEBI:61978"/>
        <dbReference type="EC" id="3.1.3.48"/>
    </reaction>
</comment>
<name>A0A239KGQ5_EKHLU</name>
<dbReference type="Proteomes" id="UP000198393">
    <property type="component" value="Unassembled WGS sequence"/>
</dbReference>
<proteinExistence type="inferred from homology"/>
<dbReference type="Pfam" id="PF19567">
    <property type="entry name" value="CpsB_CapC"/>
    <property type="match status" value="1"/>
</dbReference>
<dbReference type="SUPFAM" id="SSF89550">
    <property type="entry name" value="PHP domain-like"/>
    <property type="match status" value="1"/>
</dbReference>
<comment type="similarity">
    <text evidence="1">Belongs to the metallo-dependent hydrolases superfamily. CpsB/CapC family.</text>
</comment>
<evidence type="ECO:0000313" key="5">
    <source>
        <dbReference type="EMBL" id="SNT16878.1"/>
    </source>
</evidence>
<dbReference type="Gene3D" id="3.20.20.140">
    <property type="entry name" value="Metal-dependent hydrolases"/>
    <property type="match status" value="1"/>
</dbReference>
<dbReference type="AlphaFoldDB" id="A0A239KGQ5"/>
<sequence>MALFGKKKIHPLSVDIHSHLIPNIDDGSQSMDQSINMIRELAALGINKVVTTPHIHPRYPNTPEVIMIGLKRLQEELKRCDVEMEVEAAAEYYVDENFIAKVKARDTLLSFGDNMILVEAPFQNKPIYFESAMFDLMAIGLQPVLAHPERYQFLEGSINWLEELKEIGVMFQITLGSIGGYYGAVPQKLGKYLIKLGLVDFLGSDLHRQAHIPFMKKGLESSEIQKLIKNGSLKNQELL</sequence>
<accession>A0A239KGQ5</accession>
<dbReference type="OrthoDB" id="9788539at2"/>
<reference evidence="5 6" key="1">
    <citation type="submission" date="2017-06" db="EMBL/GenBank/DDBJ databases">
        <authorList>
            <person name="Kim H.J."/>
            <person name="Triplett B.A."/>
        </authorList>
    </citation>
    <scope>NUCLEOTIDE SEQUENCE [LARGE SCALE GENOMIC DNA]</scope>
    <source>
        <strain evidence="5 6">DSM 19307</strain>
    </source>
</reference>
<dbReference type="EC" id="3.1.3.48" evidence="2"/>
<dbReference type="InterPro" id="IPR016195">
    <property type="entry name" value="Pol/histidinol_Pase-like"/>
</dbReference>
<dbReference type="EMBL" id="FZPD01000004">
    <property type="protein sequence ID" value="SNT16878.1"/>
    <property type="molecule type" value="Genomic_DNA"/>
</dbReference>